<dbReference type="RefSeq" id="WP_035378302.1">
    <property type="nucleotide sequence ID" value="NZ_AZQP01000007.1"/>
</dbReference>
<dbReference type="NCBIfam" id="TIGR00715">
    <property type="entry name" value="precor6x_red"/>
    <property type="match status" value="1"/>
</dbReference>
<dbReference type="EMBL" id="AZQP01000007">
    <property type="protein sequence ID" value="EYE89231.1"/>
    <property type="molecule type" value="Genomic_DNA"/>
</dbReference>
<sequence length="239" mass="26872">MIWVIGGTSETGVLLEYIRGRVNYIVTVATYSGSEVLNEKNVVVSRMTYDEMINFIKENNIDTVVDMSHPYAVEVTNNAKRACELEGVRYIRFVRKKTEIQNAVYVNSVEECCSFLSKVKGCVFFTTGIKTIKDFQSIRGENRFVYRVIPSLFSIQECVSNNVKMKDIAAVLGPFSKEFNMAMFKEYGAEYVVTKDSGKEGGTAEKIDACLELGITPIIIGRAEEDGIDDIEKLLEMIL</sequence>
<dbReference type="InterPro" id="IPR003723">
    <property type="entry name" value="Precorrin-6x_reduct"/>
</dbReference>
<accession>A0A017RXB6</accession>
<dbReference type="UniPathway" id="UPA00148"/>
<dbReference type="AlphaFoldDB" id="A0A017RXB6"/>
<comment type="pathway">
    <text evidence="1">Cofactor biosynthesis; adenosylcobalamin biosynthesis.</text>
</comment>
<dbReference type="GO" id="GO:0016994">
    <property type="term" value="F:precorrin-6A reductase activity"/>
    <property type="evidence" value="ECO:0007669"/>
    <property type="project" value="InterPro"/>
</dbReference>
<dbReference type="PROSITE" id="PS51014">
    <property type="entry name" value="COBK_CBIJ"/>
    <property type="match status" value="1"/>
</dbReference>
<dbReference type="GO" id="GO:0009236">
    <property type="term" value="P:cobalamin biosynthetic process"/>
    <property type="evidence" value="ECO:0007669"/>
    <property type="project" value="UniProtKB-UniPathway"/>
</dbReference>
<evidence type="ECO:0000256" key="2">
    <source>
        <dbReference type="ARBA" id="ARBA00022573"/>
    </source>
</evidence>
<evidence type="ECO:0000256" key="1">
    <source>
        <dbReference type="ARBA" id="ARBA00004953"/>
    </source>
</evidence>
<organism evidence="4 5">
    <name type="scientific">Fervidicella metallireducens AeB</name>
    <dbReference type="NCBI Taxonomy" id="1403537"/>
    <lineage>
        <taxon>Bacteria</taxon>
        <taxon>Bacillati</taxon>
        <taxon>Bacillota</taxon>
        <taxon>Clostridia</taxon>
        <taxon>Eubacteriales</taxon>
        <taxon>Clostridiaceae</taxon>
        <taxon>Fervidicella</taxon>
    </lineage>
</organism>
<dbReference type="Proteomes" id="UP000019681">
    <property type="component" value="Unassembled WGS sequence"/>
</dbReference>
<name>A0A017RXB6_9CLOT</name>
<comment type="caution">
    <text evidence="4">The sequence shown here is derived from an EMBL/GenBank/DDBJ whole genome shotgun (WGS) entry which is preliminary data.</text>
</comment>
<evidence type="ECO:0000256" key="3">
    <source>
        <dbReference type="ARBA" id="ARBA00023002"/>
    </source>
</evidence>
<keyword evidence="5" id="KW-1185">Reference proteome</keyword>
<keyword evidence="2" id="KW-0169">Cobalamin biosynthesis</keyword>
<evidence type="ECO:0000313" key="4">
    <source>
        <dbReference type="EMBL" id="EYE89231.1"/>
    </source>
</evidence>
<proteinExistence type="predicted"/>
<dbReference type="PANTHER" id="PTHR36925">
    <property type="entry name" value="COBALT-PRECORRIN-6A REDUCTASE"/>
    <property type="match status" value="1"/>
</dbReference>
<protein>
    <submittedName>
        <fullName evidence="4">Precorrin-6x reductase</fullName>
    </submittedName>
</protein>
<evidence type="ECO:0000313" key="5">
    <source>
        <dbReference type="Proteomes" id="UP000019681"/>
    </source>
</evidence>
<reference evidence="4 5" key="1">
    <citation type="journal article" date="2014" name="Genome Announc.">
        <title>Draft Genome Sequence of Fervidicella metallireducens Strain AeBT, an Iron-Reducing Thermoanaerobe from the Great Artesian Basin.</title>
        <authorList>
            <person name="Patel B.K."/>
        </authorList>
    </citation>
    <scope>NUCLEOTIDE SEQUENCE [LARGE SCALE GENOMIC DNA]</scope>
    <source>
        <strain evidence="4 5">AeB</strain>
    </source>
</reference>
<dbReference type="OrthoDB" id="9780707at2"/>
<gene>
    <name evidence="4" type="ORF">Q428_03860</name>
</gene>
<dbReference type="PANTHER" id="PTHR36925:SF1">
    <property type="entry name" value="COBALT-PRECORRIN-6A REDUCTASE"/>
    <property type="match status" value="1"/>
</dbReference>
<keyword evidence="3" id="KW-0560">Oxidoreductase</keyword>
<dbReference type="STRING" id="1403537.Q428_03860"/>
<dbReference type="Pfam" id="PF02571">
    <property type="entry name" value="CbiJ"/>
    <property type="match status" value="1"/>
</dbReference>